<keyword evidence="1" id="KW-0732">Signal</keyword>
<dbReference type="KEGG" id="yrh:AABB31_07820"/>
<feature type="signal peptide" evidence="1">
    <location>
        <begin position="1"/>
        <end position="25"/>
    </location>
</feature>
<accession>A0AAN0MHR5</accession>
<evidence type="ECO:0000313" key="3">
    <source>
        <dbReference type="Proteomes" id="UP001470809"/>
    </source>
</evidence>
<proteinExistence type="predicted"/>
<name>A0AAN0MHR5_9RHOB</name>
<evidence type="ECO:0000256" key="1">
    <source>
        <dbReference type="SAM" id="SignalP"/>
    </source>
</evidence>
<dbReference type="RefSeq" id="WP_342078062.1">
    <property type="nucleotide sequence ID" value="NZ_CP151767.2"/>
</dbReference>
<keyword evidence="3" id="KW-1185">Reference proteome</keyword>
<protein>
    <submittedName>
        <fullName evidence="2">Uncharacterized protein</fullName>
    </submittedName>
</protein>
<feature type="chain" id="PRO_5042839200" evidence="1">
    <location>
        <begin position="26"/>
        <end position="237"/>
    </location>
</feature>
<reference evidence="3" key="1">
    <citation type="submission" date="2024-04" db="EMBL/GenBank/DDBJ databases">
        <title>Phylogenomic analyses of a clade within the roseobacter group suggest taxonomic reassignments of species of the genera Aestuariivita, Citreicella, Loktanella, Nautella, Pelagibaca, Ruegeria, Thalassobius, Thiobacimonas and Tropicibacter, and the proposal o.</title>
        <authorList>
            <person name="Jeon C.O."/>
        </authorList>
    </citation>
    <scope>NUCLEOTIDE SEQUENCE [LARGE SCALE GENOMIC DNA]</scope>
    <source>
        <strain evidence="3">SS1-5</strain>
    </source>
</reference>
<gene>
    <name evidence="2" type="ORF">AABB31_07820</name>
</gene>
<dbReference type="EMBL" id="CP151767">
    <property type="protein sequence ID" value="WZU68771.1"/>
    <property type="molecule type" value="Genomic_DNA"/>
</dbReference>
<sequence>MLSLLPVYRFSALVLALCCGTAGSAQELVFSITVDNTMSGARPWDGTGVSSSALDGTVEEAVDSVGLGAVGGLLRGALDAGGQVAIDEVNRRVSPPDPIVCIVDPNASPQDFCANDIARPDTIDFSFTVPETVRNAPSLGIVLLDSDAGNVTGNGAHDMIGYGVFLDAQTYDALIAGDPTSRLLAASAEAYLVDWVGRQGWERTDQVEVAKLSAARCDPSCRIGSATISIRRSVDGW</sequence>
<dbReference type="AlphaFoldDB" id="A0AAN0MHR5"/>
<dbReference type="Proteomes" id="UP001470809">
    <property type="component" value="Chromosome"/>
</dbReference>
<reference evidence="2 3" key="2">
    <citation type="submission" date="2024-08" db="EMBL/GenBank/DDBJ databases">
        <title>Phylogenomic analyses of a clade within the roseobacter group suggest taxonomic reassignments of species of the genera Aestuariivita, Citreicella, Loktanella, Nautella, Pelagibaca, Ruegeria, Thalassobius, Thiobacimonas and Tropicibacter, and the proposal o.</title>
        <authorList>
            <person name="Jeon C.O."/>
        </authorList>
    </citation>
    <scope>NUCLEOTIDE SEQUENCE [LARGE SCALE GENOMIC DNA]</scope>
    <source>
        <strain evidence="2 3">SS1-5</strain>
    </source>
</reference>
<organism evidence="2 3">
    <name type="scientific">Yoonia rhodophyticola</name>
    <dbReference type="NCBI Taxonomy" id="3137370"/>
    <lineage>
        <taxon>Bacteria</taxon>
        <taxon>Pseudomonadati</taxon>
        <taxon>Pseudomonadota</taxon>
        <taxon>Alphaproteobacteria</taxon>
        <taxon>Rhodobacterales</taxon>
        <taxon>Paracoccaceae</taxon>
        <taxon>Yoonia</taxon>
    </lineage>
</organism>
<evidence type="ECO:0000313" key="2">
    <source>
        <dbReference type="EMBL" id="WZU68771.1"/>
    </source>
</evidence>